<comment type="similarity">
    <text evidence="1">Belongs to the short-chain dehydrogenases/reductases (SDR) family.</text>
</comment>
<dbReference type="InterPro" id="IPR057326">
    <property type="entry name" value="KR_dom"/>
</dbReference>
<dbReference type="EMBL" id="BJHY01000001">
    <property type="protein sequence ID" value="GDY77012.1"/>
    <property type="molecule type" value="Genomic_DNA"/>
</dbReference>
<gene>
    <name evidence="4" type="ORF">SAV14893_022590</name>
    <name evidence="5" type="ORF">SAV31267_064970</name>
</gene>
<dbReference type="PANTHER" id="PTHR43669:SF3">
    <property type="entry name" value="ALCOHOL DEHYDROGENASE, PUTATIVE (AFU_ORTHOLOGUE AFUA_3G03445)-RELATED"/>
    <property type="match status" value="1"/>
</dbReference>
<dbReference type="EMBL" id="BJHX01000001">
    <property type="protein sequence ID" value="GDY62866.1"/>
    <property type="molecule type" value="Genomic_DNA"/>
</dbReference>
<dbReference type="Proteomes" id="UP000299211">
    <property type="component" value="Unassembled WGS sequence"/>
</dbReference>
<dbReference type="GeneID" id="41540075"/>
<evidence type="ECO:0000313" key="6">
    <source>
        <dbReference type="Proteomes" id="UP000299211"/>
    </source>
</evidence>
<comment type="caution">
    <text evidence="5">The sequence shown here is derived from an EMBL/GenBank/DDBJ whole genome shotgun (WGS) entry which is preliminary data.</text>
</comment>
<dbReference type="RefSeq" id="WP_010984424.1">
    <property type="nucleotide sequence ID" value="NZ_BAABTN010000014.1"/>
</dbReference>
<evidence type="ECO:0000313" key="5">
    <source>
        <dbReference type="EMBL" id="GDY77012.1"/>
    </source>
</evidence>
<keyword evidence="2" id="KW-0560">Oxidoreductase</keyword>
<dbReference type="Gene3D" id="3.40.50.720">
    <property type="entry name" value="NAD(P)-binding Rossmann-like Domain"/>
    <property type="match status" value="1"/>
</dbReference>
<evidence type="ECO:0000256" key="1">
    <source>
        <dbReference type="ARBA" id="ARBA00006484"/>
    </source>
</evidence>
<dbReference type="InterPro" id="IPR002347">
    <property type="entry name" value="SDR_fam"/>
</dbReference>
<evidence type="ECO:0000313" key="4">
    <source>
        <dbReference type="EMBL" id="GDY62866.1"/>
    </source>
</evidence>
<dbReference type="PRINTS" id="PR00081">
    <property type="entry name" value="GDHRDH"/>
</dbReference>
<feature type="domain" description="Ketoreductase" evidence="3">
    <location>
        <begin position="6"/>
        <end position="193"/>
    </location>
</feature>
<protein>
    <submittedName>
        <fullName evidence="5">Short-chain type dehydrogenase/reductase</fullName>
    </submittedName>
</protein>
<reference evidence="4 7" key="2">
    <citation type="submission" date="2019-04" db="EMBL/GenBank/DDBJ databases">
        <title>Draft genome sequences of Streptomyces avermitilis NBRC 14893.</title>
        <authorList>
            <person name="Komaki H."/>
            <person name="Tamura T."/>
            <person name="Hosoyama A."/>
        </authorList>
    </citation>
    <scope>NUCLEOTIDE SEQUENCE [LARGE SCALE GENOMIC DNA]</scope>
    <source>
        <strain evidence="4 7">NBRC 14893</strain>
    </source>
</reference>
<dbReference type="AlphaFoldDB" id="A0A4D4MXS5"/>
<dbReference type="Pfam" id="PF00106">
    <property type="entry name" value="adh_short"/>
    <property type="match status" value="1"/>
</dbReference>
<dbReference type="InterPro" id="IPR036291">
    <property type="entry name" value="NAD(P)-bd_dom_sf"/>
</dbReference>
<accession>A0A4D4MXS5</accession>
<dbReference type="OMA" id="FWILPHE"/>
<reference evidence="5 6" key="1">
    <citation type="submission" date="2019-04" db="EMBL/GenBank/DDBJ databases">
        <title>Draft genome sequences of Streptomyces avermitilis ATCC 31267.</title>
        <authorList>
            <person name="Komaki H."/>
            <person name="Tamura T."/>
            <person name="Hosoyama A."/>
        </authorList>
    </citation>
    <scope>NUCLEOTIDE SEQUENCE [LARGE SCALE GENOMIC DNA]</scope>
    <source>
        <strain evidence="5 6">ATCC 31267</strain>
    </source>
</reference>
<evidence type="ECO:0000313" key="7">
    <source>
        <dbReference type="Proteomes" id="UP000302139"/>
    </source>
</evidence>
<evidence type="ECO:0000259" key="3">
    <source>
        <dbReference type="SMART" id="SM00822"/>
    </source>
</evidence>
<dbReference type="InterPro" id="IPR054968">
    <property type="entry name" value="HdxpentlteDhPtlF"/>
</dbReference>
<sequence length="270" mass="28161">MHLQPSTAVVTGAASGIGFALSARLAQAGARVVMTDIAGDGLAGAVEELAAHGADVTAVVADLTDPAAVQELADTAFGRLGDIDVVCNNAGVVGPVGMPLWSVPLDEMHAVFDVNYWAHVHVARAFVPRLLDSGRPSHLVQTASMSAFVVGAGTASYAASKHADLAAARSLRADLDGTPVRVSVLCPGRVDTPMTRGLVAPRNATGNTTISADEAADAVWNALGSDRFYIFTNADAQTRLGDQFNDVWRHLAREKYWTESSSPSVNSSRP</sequence>
<name>A0A4D4MXS5_STRAX</name>
<dbReference type="STRING" id="33903.AQJ43_00990"/>
<proteinExistence type="inferred from homology"/>
<dbReference type="NCBIfam" id="NF045814">
    <property type="entry name" value="HdxpentlteDhPtlF"/>
    <property type="match status" value="1"/>
</dbReference>
<dbReference type="SMART" id="SM00822">
    <property type="entry name" value="PKS_KR"/>
    <property type="match status" value="1"/>
</dbReference>
<organism evidence="5 6">
    <name type="scientific">Streptomyces avermitilis</name>
    <dbReference type="NCBI Taxonomy" id="33903"/>
    <lineage>
        <taxon>Bacteria</taxon>
        <taxon>Bacillati</taxon>
        <taxon>Actinomycetota</taxon>
        <taxon>Actinomycetes</taxon>
        <taxon>Kitasatosporales</taxon>
        <taxon>Streptomycetaceae</taxon>
        <taxon>Streptomyces</taxon>
    </lineage>
</organism>
<dbReference type="SMR" id="A0A4D4MXS5"/>
<dbReference type="GO" id="GO:0016491">
    <property type="term" value="F:oxidoreductase activity"/>
    <property type="evidence" value="ECO:0007669"/>
    <property type="project" value="UniProtKB-KW"/>
</dbReference>
<dbReference type="PANTHER" id="PTHR43669">
    <property type="entry name" value="5-KETO-D-GLUCONATE 5-REDUCTASE"/>
    <property type="match status" value="1"/>
</dbReference>
<dbReference type="CDD" id="cd05233">
    <property type="entry name" value="SDR_c"/>
    <property type="match status" value="1"/>
</dbReference>
<dbReference type="SUPFAM" id="SSF51735">
    <property type="entry name" value="NAD(P)-binding Rossmann-fold domains"/>
    <property type="match status" value="1"/>
</dbReference>
<dbReference type="Proteomes" id="UP000302139">
    <property type="component" value="Unassembled WGS sequence"/>
</dbReference>
<evidence type="ECO:0000256" key="2">
    <source>
        <dbReference type="ARBA" id="ARBA00023002"/>
    </source>
</evidence>